<dbReference type="InterPro" id="IPR018683">
    <property type="entry name" value="DUF2169"/>
</dbReference>
<dbReference type="EMBL" id="UOFJ01000227">
    <property type="protein sequence ID" value="VAW66595.1"/>
    <property type="molecule type" value="Genomic_DNA"/>
</dbReference>
<protein>
    <recommendedName>
        <fullName evidence="1">DUF2169 domain-containing protein</fullName>
    </recommendedName>
</protein>
<reference evidence="2" key="1">
    <citation type="submission" date="2018-06" db="EMBL/GenBank/DDBJ databases">
        <authorList>
            <person name="Zhirakovskaya E."/>
        </authorList>
    </citation>
    <scope>NUCLEOTIDE SEQUENCE</scope>
</reference>
<organism evidence="2">
    <name type="scientific">hydrothermal vent metagenome</name>
    <dbReference type="NCBI Taxonomy" id="652676"/>
    <lineage>
        <taxon>unclassified sequences</taxon>
        <taxon>metagenomes</taxon>
        <taxon>ecological metagenomes</taxon>
    </lineage>
</organism>
<evidence type="ECO:0000313" key="2">
    <source>
        <dbReference type="EMBL" id="VAW66595.1"/>
    </source>
</evidence>
<feature type="domain" description="DUF2169" evidence="1">
    <location>
        <begin position="21"/>
        <end position="309"/>
    </location>
</feature>
<accession>A0A3B0XE60</accession>
<evidence type="ECO:0000259" key="1">
    <source>
        <dbReference type="Pfam" id="PF09937"/>
    </source>
</evidence>
<gene>
    <name evidence="2" type="ORF">MNBD_GAMMA10-3259</name>
</gene>
<proteinExistence type="predicted"/>
<name>A0A3B0XE60_9ZZZZ</name>
<dbReference type="AlphaFoldDB" id="A0A3B0XE60"/>
<sequence length="330" mass="36915">MQLNNHTPFSAQNALLLNADGAETCFTLVKASFNITRQWTLSDEQSPPQPGDEYRGDPLCSSLAQATDYHAGKPATDIIVCGSAYAPELKPVKTLDVSVRVGERQKVVRVSGNRYWDNGAITHPEPFEALPLIYENAFGGRHHIEDQLISQEMRNPVGKGYQGDNPDAQMNNQALPNIENPEQLIRAMSDTPQPAGFDFLAPHWHPRAGFCGTCDEQWLRSRAPHLPPDYDSRFQNAAHPDLIYPDFLNGGEAVEITHMHPQGTLRFSLPVVRLMGKIKLHRQKTQALHFTMETLIIKPDTLQLHMVWKAAHVCHHDALTIETIDVGLSR</sequence>
<dbReference type="Pfam" id="PF09937">
    <property type="entry name" value="DUF2169"/>
    <property type="match status" value="1"/>
</dbReference>